<keyword evidence="4" id="KW-0808">Transferase</keyword>
<dbReference type="GO" id="GO:0010041">
    <property type="term" value="P:response to iron(III) ion"/>
    <property type="evidence" value="ECO:0007669"/>
    <property type="project" value="TreeGrafter"/>
</dbReference>
<keyword evidence="5 9" id="KW-0812">Transmembrane</keyword>
<dbReference type="InterPro" id="IPR050297">
    <property type="entry name" value="LipidA_mod_glycosyltrf_83"/>
</dbReference>
<accession>A0A1F5KRX6</accession>
<feature type="transmembrane region" description="Helical" evidence="9">
    <location>
        <begin position="145"/>
        <end position="174"/>
    </location>
</feature>
<dbReference type="PANTHER" id="PTHR33908:SF3">
    <property type="entry name" value="UNDECAPRENYL PHOSPHATE-ALPHA-4-AMINO-4-DEOXY-L-ARABINOSE ARABINOSYL TRANSFERASE"/>
    <property type="match status" value="1"/>
</dbReference>
<feature type="transmembrane region" description="Helical" evidence="9">
    <location>
        <begin position="119"/>
        <end position="139"/>
    </location>
</feature>
<gene>
    <name evidence="10" type="ORF">A3B45_03220</name>
</gene>
<dbReference type="Proteomes" id="UP000178565">
    <property type="component" value="Unassembled WGS sequence"/>
</dbReference>
<reference evidence="10 11" key="1">
    <citation type="journal article" date="2016" name="Nat. Commun.">
        <title>Thousands of microbial genomes shed light on interconnected biogeochemical processes in an aquifer system.</title>
        <authorList>
            <person name="Anantharaman K."/>
            <person name="Brown C.T."/>
            <person name="Hug L.A."/>
            <person name="Sharon I."/>
            <person name="Castelle C.J."/>
            <person name="Probst A.J."/>
            <person name="Thomas B.C."/>
            <person name="Singh A."/>
            <person name="Wilkins M.J."/>
            <person name="Karaoz U."/>
            <person name="Brodie E.L."/>
            <person name="Williams K.H."/>
            <person name="Hubbard S.S."/>
            <person name="Banfield J.F."/>
        </authorList>
    </citation>
    <scope>NUCLEOTIDE SEQUENCE [LARGE SCALE GENOMIC DNA]</scope>
</reference>
<feature type="transmembrane region" description="Helical" evidence="9">
    <location>
        <begin position="300"/>
        <end position="318"/>
    </location>
</feature>
<feature type="transmembrane region" description="Helical" evidence="9">
    <location>
        <begin position="186"/>
        <end position="203"/>
    </location>
</feature>
<evidence type="ECO:0000256" key="7">
    <source>
        <dbReference type="ARBA" id="ARBA00023136"/>
    </source>
</evidence>
<evidence type="ECO:0000256" key="5">
    <source>
        <dbReference type="ARBA" id="ARBA00022692"/>
    </source>
</evidence>
<proteinExistence type="predicted"/>
<dbReference type="GO" id="GO:0016763">
    <property type="term" value="F:pentosyltransferase activity"/>
    <property type="evidence" value="ECO:0007669"/>
    <property type="project" value="TreeGrafter"/>
</dbReference>
<name>A0A1F5KRX6_9BACT</name>
<feature type="region of interest" description="Disordered" evidence="8">
    <location>
        <begin position="535"/>
        <end position="556"/>
    </location>
</feature>
<evidence type="ECO:0000313" key="10">
    <source>
        <dbReference type="EMBL" id="OGE43673.1"/>
    </source>
</evidence>
<feature type="transmembrane region" description="Helical" evidence="9">
    <location>
        <begin position="324"/>
        <end position="342"/>
    </location>
</feature>
<keyword evidence="6 9" id="KW-1133">Transmembrane helix</keyword>
<dbReference type="EMBL" id="MFDM01000014">
    <property type="protein sequence ID" value="OGE43673.1"/>
    <property type="molecule type" value="Genomic_DNA"/>
</dbReference>
<evidence type="ECO:0000256" key="2">
    <source>
        <dbReference type="ARBA" id="ARBA00022475"/>
    </source>
</evidence>
<feature type="transmembrane region" description="Helical" evidence="9">
    <location>
        <begin position="354"/>
        <end position="370"/>
    </location>
</feature>
<evidence type="ECO:0000256" key="8">
    <source>
        <dbReference type="SAM" id="MobiDB-lite"/>
    </source>
</evidence>
<comment type="caution">
    <text evidence="10">The sequence shown here is derived from an EMBL/GenBank/DDBJ whole genome shotgun (WGS) entry which is preliminary data.</text>
</comment>
<dbReference type="STRING" id="1797785.A3B45_03220"/>
<feature type="transmembrane region" description="Helical" evidence="9">
    <location>
        <begin position="95"/>
        <end position="112"/>
    </location>
</feature>
<keyword evidence="7 9" id="KW-0472">Membrane</keyword>
<evidence type="ECO:0000256" key="4">
    <source>
        <dbReference type="ARBA" id="ARBA00022679"/>
    </source>
</evidence>
<dbReference type="AlphaFoldDB" id="A0A1F5KRX6"/>
<evidence type="ECO:0000256" key="1">
    <source>
        <dbReference type="ARBA" id="ARBA00004651"/>
    </source>
</evidence>
<protein>
    <submittedName>
        <fullName evidence="10">Uncharacterized protein</fullName>
    </submittedName>
</protein>
<dbReference type="GO" id="GO:0009103">
    <property type="term" value="P:lipopolysaccharide biosynthetic process"/>
    <property type="evidence" value="ECO:0007669"/>
    <property type="project" value="UniProtKB-ARBA"/>
</dbReference>
<evidence type="ECO:0000313" key="11">
    <source>
        <dbReference type="Proteomes" id="UP000178565"/>
    </source>
</evidence>
<evidence type="ECO:0000256" key="6">
    <source>
        <dbReference type="ARBA" id="ARBA00022989"/>
    </source>
</evidence>
<feature type="transmembrane region" description="Helical" evidence="9">
    <location>
        <begin position="376"/>
        <end position="401"/>
    </location>
</feature>
<organism evidence="10 11">
    <name type="scientific">Candidatus Daviesbacteria bacterium RIFCSPLOWO2_01_FULL_39_12</name>
    <dbReference type="NCBI Taxonomy" id="1797785"/>
    <lineage>
        <taxon>Bacteria</taxon>
        <taxon>Candidatus Daviesiibacteriota</taxon>
    </lineage>
</organism>
<feature type="transmembrane region" description="Helical" evidence="9">
    <location>
        <begin position="6"/>
        <end position="22"/>
    </location>
</feature>
<feature type="transmembrane region" description="Helical" evidence="9">
    <location>
        <begin position="209"/>
        <end position="228"/>
    </location>
</feature>
<sequence>MNIKQIVLIFIVLFSALFIRLYQLDQIPFGLNIDEASMGYNAYSLSQTGKDRYGQSYPVIFRSFGSFQAPLYTYLLVPVVQLFGTNIFAVHLVSALSGFIIVCCSFLIAYFGSKRNFKLAVLVAIVVGFAPWSILFTRFGTEASLGLALFVLSIYFFILSLKKISFFIPAAFFLGMTTHAYYSERLISIFFFVGFILIFFKKFLKNKGWLILGTAVFIATLLPHLMVLQSGAFTRRLEQVNYFSEETFLKQGENLRNLPFGRFLYVIREFSSQYITYFSPKNLFFEADPQQARSIPNLSVFYSWMVVPFFAGIFYLVKNKSLEFIKILILIIAISPIPASLTRDPFYTLRTLEFLWSVSFIIAFGIYSILMRIPYFYVRFGLVIVMLLFSIVSLYTSYFILFKYERAENFGYSYIKLLEFIEQNENFSQKKFVVDNSRDLGAGVRIAYLKRYDPSKLQQTLKVLVGNKYYSSLEFEEKYSLDNIEARPIFWEKDVYEEQILIGDNLAISEQQITEHFLKFEFEIKDRQGNVSLKGYSTNPKAKKESDIAKQIPHSL</sequence>
<evidence type="ECO:0000256" key="3">
    <source>
        <dbReference type="ARBA" id="ARBA00022676"/>
    </source>
</evidence>
<dbReference type="GO" id="GO:0005886">
    <property type="term" value="C:plasma membrane"/>
    <property type="evidence" value="ECO:0007669"/>
    <property type="project" value="UniProtKB-SubCell"/>
</dbReference>
<evidence type="ECO:0000256" key="9">
    <source>
        <dbReference type="SAM" id="Phobius"/>
    </source>
</evidence>
<keyword evidence="2" id="KW-1003">Cell membrane</keyword>
<dbReference type="PANTHER" id="PTHR33908">
    <property type="entry name" value="MANNOSYLTRANSFERASE YKCB-RELATED"/>
    <property type="match status" value="1"/>
</dbReference>
<comment type="subcellular location">
    <subcellularLocation>
        <location evidence="1">Cell membrane</location>
        <topology evidence="1">Multi-pass membrane protein</topology>
    </subcellularLocation>
</comment>
<keyword evidence="3" id="KW-0328">Glycosyltransferase</keyword>